<dbReference type="Proteomes" id="UP001202961">
    <property type="component" value="Unassembled WGS sequence"/>
</dbReference>
<organism evidence="6 7">
    <name type="scientific">Aporhodopirellula aestuarii</name>
    <dbReference type="NCBI Taxonomy" id="2950107"/>
    <lineage>
        <taxon>Bacteria</taxon>
        <taxon>Pseudomonadati</taxon>
        <taxon>Planctomycetota</taxon>
        <taxon>Planctomycetia</taxon>
        <taxon>Pirellulales</taxon>
        <taxon>Pirellulaceae</taxon>
        <taxon>Aporhodopirellula</taxon>
    </lineage>
</organism>
<comment type="caution">
    <text evidence="6">The sequence shown here is derived from an EMBL/GenBank/DDBJ whole genome shotgun (WGS) entry which is preliminary data.</text>
</comment>
<comment type="subcellular location">
    <subcellularLocation>
        <location evidence="1">Cytoplasm</location>
    </subcellularLocation>
</comment>
<evidence type="ECO:0000259" key="5">
    <source>
        <dbReference type="Pfam" id="PF01814"/>
    </source>
</evidence>
<dbReference type="InterPro" id="IPR019903">
    <property type="entry name" value="RIC_family"/>
</dbReference>
<reference evidence="6 7" key="1">
    <citation type="journal article" date="2022" name="Syst. Appl. Microbiol.">
        <title>Rhodopirellula aestuarii sp. nov., a novel member of the genus Rhodopirellula isolated from brackish sediments collected in the Tagus River estuary, Portugal.</title>
        <authorList>
            <person name="Vitorino I.R."/>
            <person name="Klimek D."/>
            <person name="Calusinska M."/>
            <person name="Lobo-da-Cunha A."/>
            <person name="Vasconcelos V."/>
            <person name="Lage O.M."/>
        </authorList>
    </citation>
    <scope>NUCLEOTIDE SEQUENCE [LARGE SCALE GENOMIC DNA]</scope>
    <source>
        <strain evidence="6 7">ICT_H3.1</strain>
    </source>
</reference>
<dbReference type="Gene3D" id="1.20.120.520">
    <property type="entry name" value="nmb1532 protein domain like"/>
    <property type="match status" value="1"/>
</dbReference>
<accession>A0ABT0TYN1</accession>
<evidence type="ECO:0000256" key="2">
    <source>
        <dbReference type="ARBA" id="ARBA00022490"/>
    </source>
</evidence>
<dbReference type="Pfam" id="PF01814">
    <property type="entry name" value="Hemerythrin"/>
    <property type="match status" value="1"/>
</dbReference>
<name>A0ABT0TYN1_9BACT</name>
<evidence type="ECO:0000256" key="3">
    <source>
        <dbReference type="ARBA" id="ARBA00022723"/>
    </source>
</evidence>
<sequence>MSELRTPALQTASPVGLWVAQYPRTAEVFDMLQIDYCCDGQKTLENACWENGLEVVRVHSLLKYTVAQAGKDAQPDWMHASLSQLCDHIEQKHHALLKDSLPLLSDLMAEVVNLHGDDHEELREVQQHFITWRDEILAVMVEEERSLFPAIRRFENDLDRSQSLIDSIQKMIQRITFKHADIGEALKKARSAAKHFSAPQDACGKFSQMYGLLRWIEADVRHHVHKEESILFPRVKTAVNS</sequence>
<protein>
    <submittedName>
        <fullName evidence="6">DUF542 domain-containing protein</fullName>
    </submittedName>
</protein>
<dbReference type="PANTHER" id="PTHR36438">
    <property type="entry name" value="IRON-SULFUR CLUSTER REPAIR PROTEIN YTFE"/>
    <property type="match status" value="1"/>
</dbReference>
<evidence type="ECO:0000256" key="4">
    <source>
        <dbReference type="ARBA" id="ARBA00023004"/>
    </source>
</evidence>
<keyword evidence="2" id="KW-0963">Cytoplasm</keyword>
<evidence type="ECO:0000256" key="1">
    <source>
        <dbReference type="ARBA" id="ARBA00004496"/>
    </source>
</evidence>
<keyword evidence="4" id="KW-0408">Iron</keyword>
<feature type="domain" description="Hemerythrin-like" evidence="5">
    <location>
        <begin position="92"/>
        <end position="234"/>
    </location>
</feature>
<dbReference type="PANTHER" id="PTHR36438:SF1">
    <property type="entry name" value="IRON-SULFUR CLUSTER REPAIR PROTEIN YTFE"/>
    <property type="match status" value="1"/>
</dbReference>
<keyword evidence="7" id="KW-1185">Reference proteome</keyword>
<dbReference type="RefSeq" id="WP_250927154.1">
    <property type="nucleotide sequence ID" value="NZ_JAMQBK010000008.1"/>
</dbReference>
<dbReference type="Pfam" id="PF04405">
    <property type="entry name" value="ScdA_N"/>
    <property type="match status" value="1"/>
</dbReference>
<gene>
    <name evidence="6" type="ORF">NB063_02520</name>
</gene>
<proteinExistence type="predicted"/>
<dbReference type="EMBL" id="JAMQBK010000008">
    <property type="protein sequence ID" value="MCM2369489.1"/>
    <property type="molecule type" value="Genomic_DNA"/>
</dbReference>
<keyword evidence="3" id="KW-0479">Metal-binding</keyword>
<dbReference type="InterPro" id="IPR012312">
    <property type="entry name" value="Hemerythrin-like"/>
</dbReference>
<evidence type="ECO:0000313" key="6">
    <source>
        <dbReference type="EMBL" id="MCM2369489.1"/>
    </source>
</evidence>
<evidence type="ECO:0000313" key="7">
    <source>
        <dbReference type="Proteomes" id="UP001202961"/>
    </source>
</evidence>